<accession>A0A091DZB5</accession>
<keyword evidence="3" id="KW-1185">Reference proteome</keyword>
<evidence type="ECO:0000256" key="1">
    <source>
        <dbReference type="SAM" id="MobiDB-lite"/>
    </source>
</evidence>
<sequence>MASQGDFLAAVAGWRLDRQLTPVPRSVQKAVDPQCLGPDNPAVEEAEGCSANKEHWASSGHASTGAEEQPGNPWLWVHPSTGCSQPALKEWQQREANLMDGVFTERGAPTASQAALLADAASLRLDYAHAAKALGT</sequence>
<evidence type="ECO:0000313" key="2">
    <source>
        <dbReference type="EMBL" id="KFO28151.1"/>
    </source>
</evidence>
<evidence type="ECO:0000313" key="3">
    <source>
        <dbReference type="Proteomes" id="UP000028990"/>
    </source>
</evidence>
<name>A0A091DZB5_FUKDA</name>
<feature type="region of interest" description="Disordered" evidence="1">
    <location>
        <begin position="24"/>
        <end position="79"/>
    </location>
</feature>
<dbReference type="Proteomes" id="UP000028990">
    <property type="component" value="Unassembled WGS sequence"/>
</dbReference>
<dbReference type="EMBL" id="KN122816">
    <property type="protein sequence ID" value="KFO28151.1"/>
    <property type="molecule type" value="Genomic_DNA"/>
</dbReference>
<gene>
    <name evidence="2" type="ORF">H920_10525</name>
</gene>
<organism evidence="2 3">
    <name type="scientific">Fukomys damarensis</name>
    <name type="common">Damaraland mole rat</name>
    <name type="synonym">Cryptomys damarensis</name>
    <dbReference type="NCBI Taxonomy" id="885580"/>
    <lineage>
        <taxon>Eukaryota</taxon>
        <taxon>Metazoa</taxon>
        <taxon>Chordata</taxon>
        <taxon>Craniata</taxon>
        <taxon>Vertebrata</taxon>
        <taxon>Euteleostomi</taxon>
        <taxon>Mammalia</taxon>
        <taxon>Eutheria</taxon>
        <taxon>Euarchontoglires</taxon>
        <taxon>Glires</taxon>
        <taxon>Rodentia</taxon>
        <taxon>Hystricomorpha</taxon>
        <taxon>Bathyergidae</taxon>
        <taxon>Fukomys</taxon>
    </lineage>
</organism>
<dbReference type="AlphaFoldDB" id="A0A091DZB5"/>
<reference evidence="2 3" key="1">
    <citation type="submission" date="2013-11" db="EMBL/GenBank/DDBJ databases">
        <title>The Damaraland mole rat (Fukomys damarensis) genome and evolution of African mole rats.</title>
        <authorList>
            <person name="Gladyshev V.N."/>
            <person name="Fang X."/>
        </authorList>
    </citation>
    <scope>NUCLEOTIDE SEQUENCE [LARGE SCALE GENOMIC DNA]</scope>
    <source>
        <tissue evidence="2">Liver</tissue>
    </source>
</reference>
<protein>
    <submittedName>
        <fullName evidence="2">Uncharacterized protein</fullName>
    </submittedName>
</protein>
<proteinExistence type="predicted"/>